<evidence type="ECO:0000259" key="4">
    <source>
        <dbReference type="PROSITE" id="PS51186"/>
    </source>
</evidence>
<gene>
    <name evidence="5" type="ORF">ACFQ3U_03410</name>
</gene>
<protein>
    <submittedName>
        <fullName evidence="5">GNAT family N-acetyltransferase</fullName>
        <ecNumber evidence="5">2.3.-.-</ecNumber>
    </submittedName>
</protein>
<keyword evidence="1 5" id="KW-0808">Transferase</keyword>
<name>A0ABW3TJP1_9MICO</name>
<keyword evidence="6" id="KW-1185">Reference proteome</keyword>
<dbReference type="InterPro" id="IPR051531">
    <property type="entry name" value="N-acetyltransferase"/>
</dbReference>
<accession>A0ABW3TJP1</accession>
<evidence type="ECO:0000313" key="6">
    <source>
        <dbReference type="Proteomes" id="UP001597181"/>
    </source>
</evidence>
<evidence type="ECO:0000256" key="1">
    <source>
        <dbReference type="ARBA" id="ARBA00022679"/>
    </source>
</evidence>
<comment type="similarity">
    <text evidence="3">Belongs to the acetyltransferase family. RimJ subfamily.</text>
</comment>
<organism evidence="5 6">
    <name type="scientific">Leucobacter albus</name>
    <dbReference type="NCBI Taxonomy" id="272210"/>
    <lineage>
        <taxon>Bacteria</taxon>
        <taxon>Bacillati</taxon>
        <taxon>Actinomycetota</taxon>
        <taxon>Actinomycetes</taxon>
        <taxon>Micrococcales</taxon>
        <taxon>Microbacteriaceae</taxon>
        <taxon>Leucobacter</taxon>
    </lineage>
</organism>
<dbReference type="PANTHER" id="PTHR43792:SF8">
    <property type="entry name" value="[RIBOSOMAL PROTEIN US5]-ALANINE N-ACETYLTRANSFERASE"/>
    <property type="match status" value="1"/>
</dbReference>
<evidence type="ECO:0000256" key="2">
    <source>
        <dbReference type="ARBA" id="ARBA00023315"/>
    </source>
</evidence>
<dbReference type="EMBL" id="JBHTLY010000001">
    <property type="protein sequence ID" value="MFD1200936.1"/>
    <property type="molecule type" value="Genomic_DNA"/>
</dbReference>
<comment type="caution">
    <text evidence="5">The sequence shown here is derived from an EMBL/GenBank/DDBJ whole genome shotgun (WGS) entry which is preliminary data.</text>
</comment>
<proteinExistence type="inferred from homology"/>
<feature type="domain" description="N-acetyltransferase" evidence="4">
    <location>
        <begin position="11"/>
        <end position="164"/>
    </location>
</feature>
<dbReference type="Proteomes" id="UP001597181">
    <property type="component" value="Unassembled WGS sequence"/>
</dbReference>
<keyword evidence="2 5" id="KW-0012">Acyltransferase</keyword>
<dbReference type="PANTHER" id="PTHR43792">
    <property type="entry name" value="GNAT FAMILY, PUTATIVE (AFU_ORTHOLOGUE AFUA_3G00765)-RELATED-RELATED"/>
    <property type="match status" value="1"/>
</dbReference>
<sequence length="187" mass="20279">MEPFLVTTPTIVLTELRRDDAAAVAEYCSEPVFERFMSTPWPYTLADAAAFVGEYAPTAWRQGSEWTWAIRDEAVGPLLGVIGLRLPSGMLGYWLGAPHRGRQIMSVAVSAVAAVAFERTDLERVRWEAHIGNVASLRTVQRSGFAYTGEAPGAILGRDGKTVPCWTAELVRPGAGPSPAHAQAWPV</sequence>
<dbReference type="RefSeq" id="WP_343959614.1">
    <property type="nucleotide sequence ID" value="NZ_BAAAKZ010000003.1"/>
</dbReference>
<dbReference type="Pfam" id="PF13302">
    <property type="entry name" value="Acetyltransf_3"/>
    <property type="match status" value="1"/>
</dbReference>
<evidence type="ECO:0000256" key="3">
    <source>
        <dbReference type="ARBA" id="ARBA00038502"/>
    </source>
</evidence>
<reference evidence="6" key="1">
    <citation type="journal article" date="2019" name="Int. J. Syst. Evol. Microbiol.">
        <title>The Global Catalogue of Microorganisms (GCM) 10K type strain sequencing project: providing services to taxonomists for standard genome sequencing and annotation.</title>
        <authorList>
            <consortium name="The Broad Institute Genomics Platform"/>
            <consortium name="The Broad Institute Genome Sequencing Center for Infectious Disease"/>
            <person name="Wu L."/>
            <person name="Ma J."/>
        </authorList>
    </citation>
    <scope>NUCLEOTIDE SEQUENCE [LARGE SCALE GENOMIC DNA]</scope>
    <source>
        <strain evidence="6">CCUG 50213</strain>
    </source>
</reference>
<dbReference type="InterPro" id="IPR000182">
    <property type="entry name" value="GNAT_dom"/>
</dbReference>
<dbReference type="EC" id="2.3.-.-" evidence="5"/>
<dbReference type="SUPFAM" id="SSF55729">
    <property type="entry name" value="Acyl-CoA N-acyltransferases (Nat)"/>
    <property type="match status" value="1"/>
</dbReference>
<evidence type="ECO:0000313" key="5">
    <source>
        <dbReference type="EMBL" id="MFD1200936.1"/>
    </source>
</evidence>
<dbReference type="GO" id="GO:0016746">
    <property type="term" value="F:acyltransferase activity"/>
    <property type="evidence" value="ECO:0007669"/>
    <property type="project" value="UniProtKB-KW"/>
</dbReference>
<dbReference type="PROSITE" id="PS51186">
    <property type="entry name" value="GNAT"/>
    <property type="match status" value="1"/>
</dbReference>
<dbReference type="InterPro" id="IPR016181">
    <property type="entry name" value="Acyl_CoA_acyltransferase"/>
</dbReference>
<dbReference type="Gene3D" id="3.40.630.30">
    <property type="match status" value="1"/>
</dbReference>